<comment type="caution">
    <text evidence="1">The sequence shown here is derived from an EMBL/GenBank/DDBJ whole genome shotgun (WGS) entry which is preliminary data.</text>
</comment>
<accession>A0A430BFA4</accession>
<evidence type="ECO:0000313" key="1">
    <source>
        <dbReference type="EMBL" id="RSU48167.1"/>
    </source>
</evidence>
<protein>
    <submittedName>
        <fullName evidence="1">Response regulator</fullName>
    </submittedName>
</protein>
<dbReference type="AlphaFoldDB" id="A0A430BFA4"/>
<dbReference type="Gene3D" id="3.40.50.2300">
    <property type="match status" value="1"/>
</dbReference>
<name>A0A430BFA4_SPHYA</name>
<gene>
    <name evidence="1" type="ORF">DAH51_24295</name>
</gene>
<dbReference type="Proteomes" id="UP000287401">
    <property type="component" value="Unassembled WGS sequence"/>
</dbReference>
<reference evidence="1 2" key="1">
    <citation type="submission" date="2018-07" db="EMBL/GenBank/DDBJ databases">
        <title>Genomic and Epidemiologic Investigation of an Indolent Hospital Outbreak.</title>
        <authorList>
            <person name="Johnson R.C."/>
            <person name="Deming C."/>
            <person name="Conlan S."/>
            <person name="Zellmer C.J."/>
            <person name="Michelin A.V."/>
            <person name="Lee-Lin S."/>
            <person name="Thomas P.J."/>
            <person name="Park M."/>
            <person name="Weingarten R.A."/>
            <person name="Less J."/>
            <person name="Dekker J.P."/>
            <person name="Frank K.M."/>
            <person name="Musser K.A."/>
            <person name="Mcquiston J.R."/>
            <person name="Henderson D.K."/>
            <person name="Lau A.F."/>
            <person name="Palmore T.N."/>
            <person name="Segre J.A."/>
        </authorList>
    </citation>
    <scope>NUCLEOTIDE SEQUENCE [LARGE SCALE GENOMIC DNA]</scope>
    <source>
        <strain evidence="1 2">SK-NIH.Env6_1116</strain>
    </source>
</reference>
<sequence>MQLEYNMIWFDDQPGPIAPFVDRVRNIISRLGFEPRIDLRIVTADSGDPLSTLPEQGLDLVLMDWKLGGGHDGAVLARRLRQSFRDTDVVFYSSEHANTLRKLIFDQGIDGVFCVNREHLTDRVNGIIQGQLRRMLDLNHMRGLVMAATSDLDMAMVDCLEVVQQVLHPGDGATVFATAIAQRVSTGLRKKADEIDDLGTKGKLAKLLREPSFGAFLRWGVLKEEVSKLADRVSERQFIEHLEKYNTDVIGPRNDFAHRKAEVRDGKLLLEGRDQPLDQDSMKALRLRILDHADNLRGLLVTLRELATEAGEAALAEQIEAVEVAVEVVVEAAEANPPRALDG</sequence>
<dbReference type="EMBL" id="QRAL01000047">
    <property type="protein sequence ID" value="RSU48167.1"/>
    <property type="molecule type" value="Genomic_DNA"/>
</dbReference>
<proteinExistence type="predicted"/>
<dbReference type="InterPro" id="IPR011006">
    <property type="entry name" value="CheY-like_superfamily"/>
</dbReference>
<dbReference type="RefSeq" id="WP_125999977.1">
    <property type="nucleotide sequence ID" value="NZ_QRAL01000047.1"/>
</dbReference>
<evidence type="ECO:0000313" key="2">
    <source>
        <dbReference type="Proteomes" id="UP000287401"/>
    </source>
</evidence>
<dbReference type="SUPFAM" id="SSF52172">
    <property type="entry name" value="CheY-like"/>
    <property type="match status" value="1"/>
</dbReference>
<organism evidence="1 2">
    <name type="scientific">Sphingobium yanoikuyae</name>
    <name type="common">Sphingomonas yanoikuyae</name>
    <dbReference type="NCBI Taxonomy" id="13690"/>
    <lineage>
        <taxon>Bacteria</taxon>
        <taxon>Pseudomonadati</taxon>
        <taxon>Pseudomonadota</taxon>
        <taxon>Alphaproteobacteria</taxon>
        <taxon>Sphingomonadales</taxon>
        <taxon>Sphingomonadaceae</taxon>
        <taxon>Sphingobium</taxon>
    </lineage>
</organism>